<dbReference type="PANTHER" id="PTHR12526">
    <property type="entry name" value="GLYCOSYLTRANSFERASE"/>
    <property type="match status" value="1"/>
</dbReference>
<name>A0A1H6X070_9GAMM</name>
<evidence type="ECO:0000313" key="1">
    <source>
        <dbReference type="EMBL" id="SEJ18122.1"/>
    </source>
</evidence>
<accession>A0A1H6X070</accession>
<organism evidence="1 2">
    <name type="scientific">Frateuria terrea</name>
    <dbReference type="NCBI Taxonomy" id="529704"/>
    <lineage>
        <taxon>Bacteria</taxon>
        <taxon>Pseudomonadati</taxon>
        <taxon>Pseudomonadota</taxon>
        <taxon>Gammaproteobacteria</taxon>
        <taxon>Lysobacterales</taxon>
        <taxon>Rhodanobacteraceae</taxon>
        <taxon>Frateuria</taxon>
    </lineage>
</organism>
<keyword evidence="2" id="KW-1185">Reference proteome</keyword>
<dbReference type="OrthoDB" id="9795746at2"/>
<evidence type="ECO:0000313" key="2">
    <source>
        <dbReference type="Proteomes" id="UP000199420"/>
    </source>
</evidence>
<dbReference type="Proteomes" id="UP000199420">
    <property type="component" value="Unassembled WGS sequence"/>
</dbReference>
<dbReference type="SUPFAM" id="SSF53756">
    <property type="entry name" value="UDP-Glycosyltransferase/glycogen phosphorylase"/>
    <property type="match status" value="1"/>
</dbReference>
<dbReference type="Pfam" id="PF13692">
    <property type="entry name" value="Glyco_trans_1_4"/>
    <property type="match status" value="1"/>
</dbReference>
<dbReference type="STRING" id="529704.SAMN02927913_2629"/>
<dbReference type="CDD" id="cd03801">
    <property type="entry name" value="GT4_PimA-like"/>
    <property type="match status" value="1"/>
</dbReference>
<reference evidence="1 2" key="1">
    <citation type="submission" date="2016-10" db="EMBL/GenBank/DDBJ databases">
        <authorList>
            <person name="de Groot N.N."/>
        </authorList>
    </citation>
    <scope>NUCLEOTIDE SEQUENCE [LARGE SCALE GENOMIC DNA]</scope>
    <source>
        <strain evidence="1 2">DSM 26515</strain>
    </source>
</reference>
<gene>
    <name evidence="1" type="ORF">SAMN04487997_2652</name>
</gene>
<proteinExistence type="predicted"/>
<dbReference type="Gene3D" id="3.40.50.2000">
    <property type="entry name" value="Glycogen Phosphorylase B"/>
    <property type="match status" value="2"/>
</dbReference>
<dbReference type="RefSeq" id="WP_091337682.1">
    <property type="nucleotide sequence ID" value="NZ_FNYC01000005.1"/>
</dbReference>
<protein>
    <submittedName>
        <fullName evidence="1">Glycosyl transferases group 1</fullName>
    </submittedName>
</protein>
<keyword evidence="1" id="KW-0808">Transferase</keyword>
<dbReference type="AlphaFoldDB" id="A0A1H6X070"/>
<sequence>MSPHVAQVSFLPAPAGLSGAQVLERWPSLADIAEAAASAGTRITVVQAAAHAEGLTRNGVDYLFVDVRGMRRRERGRHVGDLLGTLGVDLAHVHGLGFPEESFALSQRLPRLPVLFQDHADRAPRRWWRRWQWRHRYRELKGVAFTAPELAWPFAAAGVLQPSTRLFAIPESSSRFQRGDRARARIETGLHGHPAVLWVGHLQDGKDPLTALDGIALAAQRLPGLQLWCAYGRAPMMARLRARIERDPWLAGRVHLLGQVPHARIETLMQAADLFVSASRREGSGYSAIEAIACGTVPVLTDIPAFRALAGDARIGRLWPCGDARALADALVAATLEQMPAEQVRAHFDATLSFTAVGGRWREAYLQLLQGRGDAYAQALASRPGSLA</sequence>
<dbReference type="PANTHER" id="PTHR12526:SF637">
    <property type="entry name" value="GLYCOSYLTRANSFERASE EPSF-RELATED"/>
    <property type="match status" value="1"/>
</dbReference>
<dbReference type="GO" id="GO:0016740">
    <property type="term" value="F:transferase activity"/>
    <property type="evidence" value="ECO:0007669"/>
    <property type="project" value="UniProtKB-KW"/>
</dbReference>
<dbReference type="EMBL" id="FNYC01000005">
    <property type="protein sequence ID" value="SEJ18122.1"/>
    <property type="molecule type" value="Genomic_DNA"/>
</dbReference>